<keyword evidence="7" id="KW-1185">Reference proteome</keyword>
<dbReference type="InterPro" id="IPR012893">
    <property type="entry name" value="HipA-like_C"/>
</dbReference>
<keyword evidence="2" id="KW-0808">Transferase</keyword>
<gene>
    <name evidence="6" type="ORF">U0042_26925</name>
</gene>
<evidence type="ECO:0000256" key="1">
    <source>
        <dbReference type="ARBA" id="ARBA00010164"/>
    </source>
</evidence>
<comment type="similarity">
    <text evidence="1">Belongs to the HipA Ser/Thr kinase family.</text>
</comment>
<dbReference type="PANTHER" id="PTHR37419">
    <property type="entry name" value="SERINE/THREONINE-PROTEIN KINASE TOXIN HIPA"/>
    <property type="match status" value="1"/>
</dbReference>
<evidence type="ECO:0000313" key="6">
    <source>
        <dbReference type="EMBL" id="WQD77637.1"/>
    </source>
</evidence>
<accession>A0ABZ0WJU9</accession>
<protein>
    <submittedName>
        <fullName evidence="6">Type II toxin-antitoxin system HipA family toxin</fullName>
    </submittedName>
</protein>
<evidence type="ECO:0000256" key="2">
    <source>
        <dbReference type="ARBA" id="ARBA00022679"/>
    </source>
</evidence>
<dbReference type="EMBL" id="CP139965">
    <property type="protein sequence ID" value="WQD77637.1"/>
    <property type="molecule type" value="Genomic_DNA"/>
</dbReference>
<organism evidence="6 7">
    <name type="scientific">Paraburkholderia kururiensis</name>
    <dbReference type="NCBI Taxonomy" id="984307"/>
    <lineage>
        <taxon>Bacteria</taxon>
        <taxon>Pseudomonadati</taxon>
        <taxon>Pseudomonadota</taxon>
        <taxon>Betaproteobacteria</taxon>
        <taxon>Burkholderiales</taxon>
        <taxon>Burkholderiaceae</taxon>
        <taxon>Paraburkholderia</taxon>
    </lineage>
</organism>
<dbReference type="Pfam" id="PF07804">
    <property type="entry name" value="HipA_C"/>
    <property type="match status" value="1"/>
</dbReference>
<dbReference type="PANTHER" id="PTHR37419:SF1">
    <property type="entry name" value="SERINE_THREONINE-PROTEIN KINASE TOXIN HIPA"/>
    <property type="match status" value="1"/>
</dbReference>
<dbReference type="Proteomes" id="UP001325479">
    <property type="component" value="Chromosome"/>
</dbReference>
<feature type="domain" description="HipA-like C-terminal" evidence="4">
    <location>
        <begin position="160"/>
        <end position="410"/>
    </location>
</feature>
<evidence type="ECO:0000256" key="3">
    <source>
        <dbReference type="ARBA" id="ARBA00022777"/>
    </source>
</evidence>
<evidence type="ECO:0000259" key="5">
    <source>
        <dbReference type="Pfam" id="PF13657"/>
    </source>
</evidence>
<proteinExistence type="inferred from homology"/>
<dbReference type="InterPro" id="IPR052028">
    <property type="entry name" value="HipA_Ser/Thr_kinase"/>
</dbReference>
<dbReference type="RefSeq" id="WP_114811592.1">
    <property type="nucleotide sequence ID" value="NZ_CP139965.1"/>
</dbReference>
<dbReference type="Pfam" id="PF13657">
    <property type="entry name" value="Couple_hipA"/>
    <property type="match status" value="1"/>
</dbReference>
<name>A0ABZ0WJU9_9BURK</name>
<reference evidence="6 7" key="1">
    <citation type="submission" date="2023-12" db="EMBL/GenBank/DDBJ databases">
        <title>Genome sequencing and assembly of bacterial species from a model synthetic community.</title>
        <authorList>
            <person name="Hogle S.L."/>
        </authorList>
    </citation>
    <scope>NUCLEOTIDE SEQUENCE [LARGE SCALE GENOMIC DNA]</scope>
    <source>
        <strain evidence="6 7">HAMBI 2494</strain>
    </source>
</reference>
<dbReference type="NCBIfam" id="TIGR03071">
    <property type="entry name" value="couple_hipA"/>
    <property type="match status" value="1"/>
</dbReference>
<keyword evidence="3" id="KW-0418">Kinase</keyword>
<dbReference type="InterPro" id="IPR017508">
    <property type="entry name" value="HipA_N1"/>
</dbReference>
<evidence type="ECO:0000259" key="4">
    <source>
        <dbReference type="Pfam" id="PF07804"/>
    </source>
</evidence>
<evidence type="ECO:0000313" key="7">
    <source>
        <dbReference type="Proteomes" id="UP001325479"/>
    </source>
</evidence>
<dbReference type="CDD" id="cd17808">
    <property type="entry name" value="HipA_Ec_like"/>
    <property type="match status" value="1"/>
</dbReference>
<sequence length="447" mass="49122">MGRPSHTRALSVWANGARIGEWRNPASGAMEFQYDAAWMTSPLGRPLSLSLPFGVDTTPLRGDRVRNFFENLLPDNEAIRQRIGARFKTPSLDAFDLLEAIGRDCVGALQILPADATSDGWDAISGRVLDEAAIERHLLDTVSLNPGRTAADQDPDDFRISLAGAQEKTAFLRHEGHWMLPHGATPTTHIFKLPLGLIGGRKVDMQASVENEWLCMRLLAAYGLPVASTEMLQFGGQKVLAVARFDRRFTPDGKTLLRLPQEDFCQALGLPPHLKYQRDGGPGLVQIADRLRQSANGQRDIETLLSAQILFWMLAAPDGHAKNFSIHLLARGAFALTPLYDVMSIWPVEGDGGSQWSWYKARLAMAVPGKHARYRMQEIRRAHLDEMARRCFYGENAASLIAPIVERTPAVIAEVGAALPPGFPSRVAETIFAGLQRNADALAGGYD</sequence>
<feature type="domain" description="HipA N-terminal subdomain 1" evidence="5">
    <location>
        <begin position="10"/>
        <end position="111"/>
    </location>
</feature>